<comment type="caution">
    <text evidence="1">The sequence shown here is derived from an EMBL/GenBank/DDBJ whole genome shotgun (WGS) entry which is preliminary data.</text>
</comment>
<dbReference type="Pfam" id="PF10604">
    <property type="entry name" value="Polyketide_cyc2"/>
    <property type="match status" value="1"/>
</dbReference>
<dbReference type="InterPro" id="IPR014488">
    <property type="entry name" value="UCP017371"/>
</dbReference>
<protein>
    <submittedName>
        <fullName evidence="1">SRPBCC family protein</fullName>
    </submittedName>
</protein>
<dbReference type="RefSeq" id="WP_169413898.1">
    <property type="nucleotide sequence ID" value="NZ_JAAXKZ010000060.1"/>
</dbReference>
<dbReference type="PIRSF" id="PIRSF017371">
    <property type="entry name" value="UCP017371"/>
    <property type="match status" value="1"/>
</dbReference>
<reference evidence="1 2" key="1">
    <citation type="submission" date="2020-04" db="EMBL/GenBank/DDBJ databases">
        <authorList>
            <person name="Klaysubun C."/>
            <person name="Duangmal K."/>
            <person name="Lipun K."/>
        </authorList>
    </citation>
    <scope>NUCLEOTIDE SEQUENCE [LARGE SCALE GENOMIC DNA]</scope>
    <source>
        <strain evidence="1 2">DSM 45300</strain>
    </source>
</reference>
<organism evidence="1 2">
    <name type="scientific">Pseudonocardia bannensis</name>
    <dbReference type="NCBI Taxonomy" id="630973"/>
    <lineage>
        <taxon>Bacteria</taxon>
        <taxon>Bacillati</taxon>
        <taxon>Actinomycetota</taxon>
        <taxon>Actinomycetes</taxon>
        <taxon>Pseudonocardiales</taxon>
        <taxon>Pseudonocardiaceae</taxon>
        <taxon>Pseudonocardia</taxon>
    </lineage>
</organism>
<dbReference type="Proteomes" id="UP000586918">
    <property type="component" value="Unassembled WGS sequence"/>
</dbReference>
<proteinExistence type="predicted"/>
<dbReference type="CDD" id="cd07812">
    <property type="entry name" value="SRPBCC"/>
    <property type="match status" value="1"/>
</dbReference>
<dbReference type="AlphaFoldDB" id="A0A848DKF3"/>
<name>A0A848DKF3_9PSEU</name>
<dbReference type="SUPFAM" id="SSF55961">
    <property type="entry name" value="Bet v1-like"/>
    <property type="match status" value="1"/>
</dbReference>
<gene>
    <name evidence="1" type="ORF">HF519_16790</name>
</gene>
<sequence length="147" mass="15681">MAQVTASAERVVNAPADRVRAAVADYETTRPTILTEHYSDYAVRSGGQGAGTTVHWKLSATQKRVRDVLAEVTQPAPDQLVERDMNSSMVTTWTVTPAGDAASTVTITTRWNGAGGIGGFFERAFAPKGLKRIYDGVLANLDAAVRG</sequence>
<dbReference type="InterPro" id="IPR019587">
    <property type="entry name" value="Polyketide_cyclase/dehydratase"/>
</dbReference>
<accession>A0A848DKF3</accession>
<keyword evidence="2" id="KW-1185">Reference proteome</keyword>
<dbReference type="Gene3D" id="3.30.530.20">
    <property type="match status" value="1"/>
</dbReference>
<dbReference type="EMBL" id="JAAXKZ010000060">
    <property type="protein sequence ID" value="NMH93197.1"/>
    <property type="molecule type" value="Genomic_DNA"/>
</dbReference>
<dbReference type="InterPro" id="IPR023393">
    <property type="entry name" value="START-like_dom_sf"/>
</dbReference>
<evidence type="ECO:0000313" key="2">
    <source>
        <dbReference type="Proteomes" id="UP000586918"/>
    </source>
</evidence>
<evidence type="ECO:0000313" key="1">
    <source>
        <dbReference type="EMBL" id="NMH93197.1"/>
    </source>
</evidence>